<dbReference type="InterPro" id="IPR037066">
    <property type="entry name" value="Plug_dom_sf"/>
</dbReference>
<evidence type="ECO:0000256" key="9">
    <source>
        <dbReference type="ARBA" id="ARBA00023170"/>
    </source>
</evidence>
<comment type="caution">
    <text evidence="18">The sequence shown here is derived from an EMBL/GenBank/DDBJ whole genome shotgun (WGS) entry which is preliminary data.</text>
</comment>
<dbReference type="PANTHER" id="PTHR30069:SF27">
    <property type="entry name" value="BLL4766 PROTEIN"/>
    <property type="match status" value="1"/>
</dbReference>
<evidence type="ECO:0000256" key="15">
    <source>
        <dbReference type="SAM" id="SignalP"/>
    </source>
</evidence>
<evidence type="ECO:0000313" key="19">
    <source>
        <dbReference type="Proteomes" id="UP000292136"/>
    </source>
</evidence>
<feature type="chain" id="PRO_5047271364" evidence="15">
    <location>
        <begin position="21"/>
        <end position="654"/>
    </location>
</feature>
<keyword evidence="3 11" id="KW-0813">Transport</keyword>
<evidence type="ECO:0000256" key="12">
    <source>
        <dbReference type="PROSITE-ProRule" id="PRU10144"/>
    </source>
</evidence>
<protein>
    <submittedName>
        <fullName evidence="18">Iron complex outermembrane receptor protein</fullName>
    </submittedName>
</protein>
<evidence type="ECO:0000256" key="1">
    <source>
        <dbReference type="ARBA" id="ARBA00004571"/>
    </source>
</evidence>
<proteinExistence type="inferred from homology"/>
<name>A0ABY0INB5_9RHOO</name>
<evidence type="ECO:0000259" key="16">
    <source>
        <dbReference type="Pfam" id="PF00593"/>
    </source>
</evidence>
<sequence length="654" mass="70794">MRRSLLSTALTAAFALPATAALAEEASLQSVIVTATRFSEADCRTAANISVISREDIEKTPATNLTDLLATRAGINAMPIYGPLGLDATVDMRGFGSTATSNTLVLLDGQRISPTDMGTIIWSSIPLTGIERIEVVRGSGTVLYGDGATGGVINIITDKSGKPRASITATAGSFGYRGLDGSFAGGNEHLYGNLFVRSASLDGYRQNSQQDQQAASGRVGLKLERGEVFSDFAVYKESSGLPGNLLQATYENDPRNSRKPYDTQRRDGYRVRPGVAYALSDKVDLETEVSFEHQTLNTDLVSSNWKSERVRDTLSFTPRLRINHGLGTLGSETTVGVDYYDAKVTSTNQNGPNQRATQKSSAFYLQNLTNLTSALSLTLGARQQRMKQSAYQDAYPAWFQPGMDGSASRTRSAYDLGLTYGSGAWQFFGKTGTTFRFANLDELFGYDNLAFRPVFAGDLKPQHGRTNEIGARVAQGSWSARAALFRTTLSDEIGYDASAGANVNLDPTRRQGLETEADWKLSSSVSAKISYTYLDATFRSGTYAGKRVPLAPTHQGSVLLTWDGGSIGQYGVLTRMVGKRAYGSDFNNSHGDLAGYATLDLQASWNFKPWTLKAQIANALDHKHAAFAGYSSTAGHYYYPTDGRALFVSGRYDF</sequence>
<dbReference type="PROSITE" id="PS52016">
    <property type="entry name" value="TONB_DEPENDENT_REC_3"/>
    <property type="match status" value="1"/>
</dbReference>
<evidence type="ECO:0000256" key="13">
    <source>
        <dbReference type="RuleBase" id="RU003357"/>
    </source>
</evidence>
<keyword evidence="9 18" id="KW-0675">Receptor</keyword>
<dbReference type="Pfam" id="PF07715">
    <property type="entry name" value="Plug"/>
    <property type="match status" value="1"/>
</dbReference>
<evidence type="ECO:0000256" key="11">
    <source>
        <dbReference type="PROSITE-ProRule" id="PRU01360"/>
    </source>
</evidence>
<evidence type="ECO:0000256" key="6">
    <source>
        <dbReference type="ARBA" id="ARBA00022729"/>
    </source>
</evidence>
<gene>
    <name evidence="18" type="ORF">EV678_2600</name>
</gene>
<feature type="domain" description="TonB-dependent receptor-like beta-barrel" evidence="16">
    <location>
        <begin position="236"/>
        <end position="618"/>
    </location>
</feature>
<keyword evidence="5 11" id="KW-0812">Transmembrane</keyword>
<evidence type="ECO:0000313" key="18">
    <source>
        <dbReference type="EMBL" id="RZT76718.1"/>
    </source>
</evidence>
<dbReference type="RefSeq" id="WP_130459810.1">
    <property type="nucleotide sequence ID" value="NZ_SHKM01000002.1"/>
</dbReference>
<evidence type="ECO:0000256" key="3">
    <source>
        <dbReference type="ARBA" id="ARBA00022448"/>
    </source>
</evidence>
<keyword evidence="8 11" id="KW-0472">Membrane</keyword>
<organism evidence="18 19">
    <name type="scientific">Azospira oryzae</name>
    <dbReference type="NCBI Taxonomy" id="146939"/>
    <lineage>
        <taxon>Bacteria</taxon>
        <taxon>Pseudomonadati</taxon>
        <taxon>Pseudomonadota</taxon>
        <taxon>Betaproteobacteria</taxon>
        <taxon>Rhodocyclales</taxon>
        <taxon>Rhodocyclaceae</taxon>
        <taxon>Azospira</taxon>
    </lineage>
</organism>
<dbReference type="CDD" id="cd01347">
    <property type="entry name" value="ligand_gated_channel"/>
    <property type="match status" value="1"/>
</dbReference>
<evidence type="ECO:0000259" key="17">
    <source>
        <dbReference type="Pfam" id="PF07715"/>
    </source>
</evidence>
<feature type="region of interest" description="Disordered" evidence="14">
    <location>
        <begin position="246"/>
        <end position="266"/>
    </location>
</feature>
<reference evidence="18 19" key="1">
    <citation type="submission" date="2019-02" db="EMBL/GenBank/DDBJ databases">
        <title>Genomic Encyclopedia of Type Strains, Phase IV (KMG-IV): sequencing the most valuable type-strain genomes for metagenomic binning, comparative biology and taxonomic classification.</title>
        <authorList>
            <person name="Goeker M."/>
        </authorList>
    </citation>
    <scope>NUCLEOTIDE SEQUENCE [LARGE SCALE GENOMIC DNA]</scope>
    <source>
        <strain evidence="18 19">DSM 21223</strain>
    </source>
</reference>
<dbReference type="EMBL" id="SHKM01000002">
    <property type="protein sequence ID" value="RZT76718.1"/>
    <property type="molecule type" value="Genomic_DNA"/>
</dbReference>
<evidence type="ECO:0000256" key="7">
    <source>
        <dbReference type="ARBA" id="ARBA00023077"/>
    </source>
</evidence>
<accession>A0ABY0INB5</accession>
<evidence type="ECO:0000256" key="10">
    <source>
        <dbReference type="ARBA" id="ARBA00023237"/>
    </source>
</evidence>
<comment type="similarity">
    <text evidence="2 11 13">Belongs to the TonB-dependent receptor family.</text>
</comment>
<dbReference type="Pfam" id="PF00593">
    <property type="entry name" value="TonB_dep_Rec_b-barrel"/>
    <property type="match status" value="1"/>
</dbReference>
<dbReference type="InterPro" id="IPR039426">
    <property type="entry name" value="TonB-dep_rcpt-like"/>
</dbReference>
<dbReference type="Gene3D" id="2.170.130.10">
    <property type="entry name" value="TonB-dependent receptor, plug domain"/>
    <property type="match status" value="1"/>
</dbReference>
<feature type="short sequence motif" description="TonB C-terminal box" evidence="12">
    <location>
        <begin position="637"/>
        <end position="654"/>
    </location>
</feature>
<dbReference type="PANTHER" id="PTHR30069">
    <property type="entry name" value="TONB-DEPENDENT OUTER MEMBRANE RECEPTOR"/>
    <property type="match status" value="1"/>
</dbReference>
<keyword evidence="19" id="KW-1185">Reference proteome</keyword>
<dbReference type="Proteomes" id="UP000292136">
    <property type="component" value="Unassembled WGS sequence"/>
</dbReference>
<feature type="signal peptide" evidence="15">
    <location>
        <begin position="1"/>
        <end position="20"/>
    </location>
</feature>
<dbReference type="InterPro" id="IPR036942">
    <property type="entry name" value="Beta-barrel_TonB_sf"/>
</dbReference>
<comment type="subcellular location">
    <subcellularLocation>
        <location evidence="1 11">Cell outer membrane</location>
        <topology evidence="1 11">Multi-pass membrane protein</topology>
    </subcellularLocation>
</comment>
<evidence type="ECO:0000256" key="5">
    <source>
        <dbReference type="ARBA" id="ARBA00022692"/>
    </source>
</evidence>
<dbReference type="InterPro" id="IPR010917">
    <property type="entry name" value="TonB_rcpt_CS"/>
</dbReference>
<evidence type="ECO:0000256" key="14">
    <source>
        <dbReference type="SAM" id="MobiDB-lite"/>
    </source>
</evidence>
<feature type="domain" description="TonB-dependent receptor plug" evidence="17">
    <location>
        <begin position="45"/>
        <end position="152"/>
    </location>
</feature>
<feature type="compositionally biased region" description="Basic and acidic residues" evidence="14">
    <location>
        <begin position="252"/>
        <end position="266"/>
    </location>
</feature>
<dbReference type="SUPFAM" id="SSF56935">
    <property type="entry name" value="Porins"/>
    <property type="match status" value="1"/>
</dbReference>
<dbReference type="PROSITE" id="PS01156">
    <property type="entry name" value="TONB_DEPENDENT_REC_2"/>
    <property type="match status" value="1"/>
</dbReference>
<keyword evidence="6 15" id="KW-0732">Signal</keyword>
<keyword evidence="4 11" id="KW-1134">Transmembrane beta strand</keyword>
<dbReference type="InterPro" id="IPR012910">
    <property type="entry name" value="Plug_dom"/>
</dbReference>
<keyword evidence="7 13" id="KW-0798">TonB box</keyword>
<dbReference type="Gene3D" id="2.40.170.20">
    <property type="entry name" value="TonB-dependent receptor, beta-barrel domain"/>
    <property type="match status" value="1"/>
</dbReference>
<dbReference type="InterPro" id="IPR000531">
    <property type="entry name" value="Beta-barrel_TonB"/>
</dbReference>
<evidence type="ECO:0000256" key="8">
    <source>
        <dbReference type="ARBA" id="ARBA00023136"/>
    </source>
</evidence>
<evidence type="ECO:0000256" key="2">
    <source>
        <dbReference type="ARBA" id="ARBA00009810"/>
    </source>
</evidence>
<keyword evidence="10 11" id="KW-0998">Cell outer membrane</keyword>
<evidence type="ECO:0000256" key="4">
    <source>
        <dbReference type="ARBA" id="ARBA00022452"/>
    </source>
</evidence>